<dbReference type="SUPFAM" id="SSF82153">
    <property type="entry name" value="FAS1 domain"/>
    <property type="match status" value="1"/>
</dbReference>
<feature type="signal peptide" evidence="2">
    <location>
        <begin position="1"/>
        <end position="20"/>
    </location>
</feature>
<dbReference type="PROSITE" id="PS50213">
    <property type="entry name" value="FAS1"/>
    <property type="match status" value="1"/>
</dbReference>
<evidence type="ECO:0000259" key="3">
    <source>
        <dbReference type="PROSITE" id="PS50213"/>
    </source>
</evidence>
<feature type="chain" id="PRO_5016838704" description="FAS1 domain-containing protein" evidence="2">
    <location>
        <begin position="21"/>
        <end position="439"/>
    </location>
</feature>
<feature type="region of interest" description="Disordered" evidence="1">
    <location>
        <begin position="291"/>
        <end position="313"/>
    </location>
</feature>
<dbReference type="InterPro" id="IPR000782">
    <property type="entry name" value="FAS1_domain"/>
</dbReference>
<dbReference type="Gene3D" id="2.30.180.10">
    <property type="entry name" value="FAS1 domain"/>
    <property type="match status" value="1"/>
</dbReference>
<evidence type="ECO:0000313" key="5">
    <source>
        <dbReference type="Proteomes" id="UP000256970"/>
    </source>
</evidence>
<accession>A0A383VLT6</accession>
<keyword evidence="5" id="KW-1185">Reference proteome</keyword>
<protein>
    <recommendedName>
        <fullName evidence="3">FAS1 domain-containing protein</fullName>
    </recommendedName>
</protein>
<reference evidence="4 5" key="1">
    <citation type="submission" date="2016-10" db="EMBL/GenBank/DDBJ databases">
        <authorList>
            <person name="Cai Z."/>
        </authorList>
    </citation>
    <scope>NUCLEOTIDE SEQUENCE [LARGE SCALE GENOMIC DNA]</scope>
</reference>
<dbReference type="EMBL" id="FNXT01000708">
    <property type="protein sequence ID" value="SZX66508.1"/>
    <property type="molecule type" value="Genomic_DNA"/>
</dbReference>
<dbReference type="Proteomes" id="UP000256970">
    <property type="component" value="Unassembled WGS sequence"/>
</dbReference>
<gene>
    <name evidence="4" type="ORF">BQ4739_LOCUS6917</name>
</gene>
<dbReference type="AlphaFoldDB" id="A0A383VLT6"/>
<evidence type="ECO:0000256" key="2">
    <source>
        <dbReference type="SAM" id="SignalP"/>
    </source>
</evidence>
<proteinExistence type="predicted"/>
<organism evidence="4 5">
    <name type="scientific">Tetradesmus obliquus</name>
    <name type="common">Green alga</name>
    <name type="synonym">Acutodesmus obliquus</name>
    <dbReference type="NCBI Taxonomy" id="3088"/>
    <lineage>
        <taxon>Eukaryota</taxon>
        <taxon>Viridiplantae</taxon>
        <taxon>Chlorophyta</taxon>
        <taxon>core chlorophytes</taxon>
        <taxon>Chlorophyceae</taxon>
        <taxon>CS clade</taxon>
        <taxon>Sphaeropleales</taxon>
        <taxon>Scenedesmaceae</taxon>
        <taxon>Tetradesmus</taxon>
    </lineage>
</organism>
<feature type="domain" description="FAS1" evidence="3">
    <location>
        <begin position="54"/>
        <end position="209"/>
    </location>
</feature>
<keyword evidence="2" id="KW-0732">Signal</keyword>
<dbReference type="Pfam" id="PF02469">
    <property type="entry name" value="Fasciclin"/>
    <property type="match status" value="1"/>
</dbReference>
<evidence type="ECO:0000313" key="4">
    <source>
        <dbReference type="EMBL" id="SZX66508.1"/>
    </source>
</evidence>
<sequence>MQEAIAVLLACLVLTGLATAADVAPRATPAAAALQYYPPPESPAVTPSPSPAAATTAWDFITMEPDLRRSADLLIDVGLDAMLRRPFKGTLLLPTNAAWKLYVDQVNYIPTPDPLGGRSDTLFWRSLMKYHMLPRAVSTQTLPAAGITVGTNHLREPSGSLIRRHMLKMTLGATAVFVTPEQRPWVVKIVSRDNAVLGGGLIHVVDAVLRPDDLYASMNDMYARPELSNIKRLMAALNLTTMWSDSCIWISDDAYGGQAYEDMPQSDSDSCVPCWQSSVGCSNITYEPSAGVSGLQGSRRDGTSNSGSSARPSAFDDLVDVGKRAKRALASGTHGIERYAGTFILPSDTAFIKGLPQEIDPEVWEPIVQNHFVSAGSARVPKASNLLMSFDSKRSGGFPAPRTRRSFLGQMRNDTSYTHSYSATSSGCGDDGLSPCLTI</sequence>
<evidence type="ECO:0000256" key="1">
    <source>
        <dbReference type="SAM" id="MobiDB-lite"/>
    </source>
</evidence>
<dbReference type="InterPro" id="IPR036378">
    <property type="entry name" value="FAS1_dom_sf"/>
</dbReference>
<name>A0A383VLT6_TETOB</name>